<proteinExistence type="predicted"/>
<protein>
    <submittedName>
        <fullName evidence="2">Uncharacterized protein</fullName>
    </submittedName>
</protein>
<dbReference type="AlphaFoldDB" id="A0A0D1E2P8"/>
<organism evidence="2 3">
    <name type="scientific">Mycosarcoma maydis</name>
    <name type="common">Corn smut fungus</name>
    <name type="synonym">Ustilago maydis</name>
    <dbReference type="NCBI Taxonomy" id="5270"/>
    <lineage>
        <taxon>Eukaryota</taxon>
        <taxon>Fungi</taxon>
        <taxon>Dikarya</taxon>
        <taxon>Basidiomycota</taxon>
        <taxon>Ustilaginomycotina</taxon>
        <taxon>Ustilaginomycetes</taxon>
        <taxon>Ustilaginales</taxon>
        <taxon>Ustilaginaceae</taxon>
        <taxon>Mycosarcoma</taxon>
    </lineage>
</organism>
<reference evidence="2 3" key="1">
    <citation type="journal article" date="2006" name="Nature">
        <title>Insights from the genome of the biotrophic fungal plant pathogen Ustilago maydis.</title>
        <authorList>
            <person name="Kamper J."/>
            <person name="Kahmann R."/>
            <person name="Bolker M."/>
            <person name="Ma L.J."/>
            <person name="Brefort T."/>
            <person name="Saville B.J."/>
            <person name="Banuett F."/>
            <person name="Kronstad J.W."/>
            <person name="Gold S.E."/>
            <person name="Muller O."/>
            <person name="Perlin M.H."/>
            <person name="Wosten H.A."/>
            <person name="de Vries R."/>
            <person name="Ruiz-Herrera J."/>
            <person name="Reynaga-Pena C.G."/>
            <person name="Snetselaar K."/>
            <person name="McCann M."/>
            <person name="Perez-Martin J."/>
            <person name="Feldbrugge M."/>
            <person name="Basse C.W."/>
            <person name="Steinberg G."/>
            <person name="Ibeas J.I."/>
            <person name="Holloman W."/>
            <person name="Guzman P."/>
            <person name="Farman M."/>
            <person name="Stajich J.E."/>
            <person name="Sentandreu R."/>
            <person name="Gonzalez-Prieto J.M."/>
            <person name="Kennell J.C."/>
            <person name="Molina L."/>
            <person name="Schirawski J."/>
            <person name="Mendoza-Mendoza A."/>
            <person name="Greilinger D."/>
            <person name="Munch K."/>
            <person name="Rossel N."/>
            <person name="Scherer M."/>
            <person name="Vranes M."/>
            <person name="Ladendorf O."/>
            <person name="Vincon V."/>
            <person name="Fuchs U."/>
            <person name="Sandrock B."/>
            <person name="Meng S."/>
            <person name="Ho E.C."/>
            <person name="Cahill M.J."/>
            <person name="Boyce K.J."/>
            <person name="Klose J."/>
            <person name="Klosterman S.J."/>
            <person name="Deelstra H.J."/>
            <person name="Ortiz-Castellanos L."/>
            <person name="Li W."/>
            <person name="Sanchez-Alonso P."/>
            <person name="Schreier P.H."/>
            <person name="Hauser-Hahn I."/>
            <person name="Vaupel M."/>
            <person name="Koopmann E."/>
            <person name="Friedrich G."/>
            <person name="Voss H."/>
            <person name="Schluter T."/>
            <person name="Margolis J."/>
            <person name="Platt D."/>
            <person name="Swimmer C."/>
            <person name="Gnirke A."/>
            <person name="Chen F."/>
            <person name="Vysotskaia V."/>
            <person name="Mannhaupt G."/>
            <person name="Guldener U."/>
            <person name="Munsterkotter M."/>
            <person name="Haase D."/>
            <person name="Oesterheld M."/>
            <person name="Mewes H.W."/>
            <person name="Mauceli E.W."/>
            <person name="DeCaprio D."/>
            <person name="Wade C.M."/>
            <person name="Butler J."/>
            <person name="Young S."/>
            <person name="Jaffe D.B."/>
            <person name="Calvo S."/>
            <person name="Nusbaum C."/>
            <person name="Galagan J."/>
            <person name="Birren B.W."/>
        </authorList>
    </citation>
    <scope>NUCLEOTIDE SEQUENCE [LARGE SCALE GENOMIC DNA]</scope>
    <source>
        <strain evidence="3">DSM 14603 / FGSC 9021 / UM521</strain>
    </source>
</reference>
<dbReference type="OrthoDB" id="10539209at2759"/>
<dbReference type="Proteomes" id="UP000000561">
    <property type="component" value="Chromosome 7"/>
</dbReference>
<feature type="signal peptide" evidence="1">
    <location>
        <begin position="1"/>
        <end position="23"/>
    </location>
</feature>
<dbReference type="eggNOG" id="ENOG502RDTN">
    <property type="taxonomic scope" value="Eukaryota"/>
</dbReference>
<dbReference type="EMBL" id="CM003146">
    <property type="protein sequence ID" value="KIS68865.1"/>
    <property type="molecule type" value="Genomic_DNA"/>
</dbReference>
<gene>
    <name evidence="2" type="ORF">UMAG_02853</name>
</gene>
<dbReference type="KEGG" id="uma:UMAG_02853"/>
<name>A0A0D1E2P8_MYCMD</name>
<keyword evidence="1" id="KW-0732">Signal</keyword>
<evidence type="ECO:0000313" key="2">
    <source>
        <dbReference type="EMBL" id="KIS68865.1"/>
    </source>
</evidence>
<dbReference type="InParanoid" id="A0A0D1E2P8"/>
<keyword evidence="3" id="KW-1185">Reference proteome</keyword>
<dbReference type="VEuPathDB" id="FungiDB:UMAG_02853"/>
<dbReference type="RefSeq" id="XP_011389290.1">
    <property type="nucleotide sequence ID" value="XM_011390988.1"/>
</dbReference>
<accession>A0A0D1E2P8</accession>
<dbReference type="GeneID" id="23563500"/>
<feature type="chain" id="PRO_5002240634" evidence="1">
    <location>
        <begin position="24"/>
        <end position="119"/>
    </location>
</feature>
<sequence>MYSPKLTLLLPMLLLTFLASVWSYQIEAGEQLWQYGQPIEEGIRNLHLNIFSALRRNGENAINPDAMAAHRFFRSLQQDGRLESTARPVTGAEWNRWYAAEIERIQTPEARAARAGSRS</sequence>
<evidence type="ECO:0000256" key="1">
    <source>
        <dbReference type="SAM" id="SignalP"/>
    </source>
</evidence>
<evidence type="ECO:0000313" key="3">
    <source>
        <dbReference type="Proteomes" id="UP000000561"/>
    </source>
</evidence>